<dbReference type="Gene3D" id="3.40.630.30">
    <property type="match status" value="1"/>
</dbReference>
<dbReference type="OrthoDB" id="794462at2"/>
<dbReference type="InterPro" id="IPR016181">
    <property type="entry name" value="Acyl_CoA_acyltransferase"/>
</dbReference>
<dbReference type="SUPFAM" id="SSF55729">
    <property type="entry name" value="Acyl-CoA N-acyltransferases (Nat)"/>
    <property type="match status" value="1"/>
</dbReference>
<accession>A0A5R9GGC1</accession>
<comment type="caution">
    <text evidence="2">The sequence shown here is derived from an EMBL/GenBank/DDBJ whole genome shotgun (WGS) entry which is preliminary data.</text>
</comment>
<evidence type="ECO:0000313" key="3">
    <source>
        <dbReference type="Proteomes" id="UP000309676"/>
    </source>
</evidence>
<gene>
    <name evidence="2" type="ORF">FE782_12665</name>
</gene>
<reference evidence="2 3" key="1">
    <citation type="submission" date="2019-05" db="EMBL/GenBank/DDBJ databases">
        <authorList>
            <person name="Narsing Rao M.P."/>
            <person name="Li W.J."/>
        </authorList>
    </citation>
    <scope>NUCLEOTIDE SEQUENCE [LARGE SCALE GENOMIC DNA]</scope>
    <source>
        <strain evidence="2 3">SYSU_K30003</strain>
    </source>
</reference>
<evidence type="ECO:0000259" key="1">
    <source>
        <dbReference type="PROSITE" id="PS51186"/>
    </source>
</evidence>
<organism evidence="2 3">
    <name type="scientific">Paenibacillus antri</name>
    <dbReference type="NCBI Taxonomy" id="2582848"/>
    <lineage>
        <taxon>Bacteria</taxon>
        <taxon>Bacillati</taxon>
        <taxon>Bacillota</taxon>
        <taxon>Bacilli</taxon>
        <taxon>Bacillales</taxon>
        <taxon>Paenibacillaceae</taxon>
        <taxon>Paenibacillus</taxon>
    </lineage>
</organism>
<proteinExistence type="predicted"/>
<dbReference type="EMBL" id="VCIW01000007">
    <property type="protein sequence ID" value="TLS51763.1"/>
    <property type="molecule type" value="Genomic_DNA"/>
</dbReference>
<keyword evidence="3" id="KW-1185">Reference proteome</keyword>
<protein>
    <submittedName>
        <fullName evidence="2">GNAT family N-acetyltransferase</fullName>
    </submittedName>
</protein>
<dbReference type="InterPro" id="IPR000182">
    <property type="entry name" value="GNAT_dom"/>
</dbReference>
<keyword evidence="2" id="KW-0808">Transferase</keyword>
<dbReference type="Proteomes" id="UP000309676">
    <property type="component" value="Unassembled WGS sequence"/>
</dbReference>
<dbReference type="RefSeq" id="WP_138194470.1">
    <property type="nucleotide sequence ID" value="NZ_VCIW01000007.1"/>
</dbReference>
<dbReference type="GO" id="GO:0016747">
    <property type="term" value="F:acyltransferase activity, transferring groups other than amino-acyl groups"/>
    <property type="evidence" value="ECO:0007669"/>
    <property type="project" value="InterPro"/>
</dbReference>
<dbReference type="Pfam" id="PF00583">
    <property type="entry name" value="Acetyltransf_1"/>
    <property type="match status" value="1"/>
</dbReference>
<name>A0A5R9GGC1_9BACL</name>
<evidence type="ECO:0000313" key="2">
    <source>
        <dbReference type="EMBL" id="TLS51763.1"/>
    </source>
</evidence>
<sequence>MISLSPAGVEDEAFLFELFVSVRLAEYAGSGWSQSEMQTLMWVEFRTQQATYANQSGVRHDIVKEGDVPVGRILTSESALAVQLVDVSLIKPYRGRGIGSVLVRGLQKLVAPTGKPIRLQVELYNPAMRFYQRLGFQPYREHFPYLSMEWSPNSGKVAAATTTLA</sequence>
<dbReference type="PROSITE" id="PS51186">
    <property type="entry name" value="GNAT"/>
    <property type="match status" value="1"/>
</dbReference>
<feature type="domain" description="N-acetyltransferase" evidence="1">
    <location>
        <begin position="2"/>
        <end position="153"/>
    </location>
</feature>
<dbReference type="AlphaFoldDB" id="A0A5R9GGC1"/>